<proteinExistence type="predicted"/>
<feature type="chain" id="PRO_5043803288" evidence="2">
    <location>
        <begin position="26"/>
        <end position="350"/>
    </location>
</feature>
<dbReference type="InterPro" id="IPR023346">
    <property type="entry name" value="Lysozyme-like_dom_sf"/>
</dbReference>
<reference evidence="3 4" key="1">
    <citation type="submission" date="2020-10" db="EMBL/GenBank/DDBJ databases">
        <title>Pygocentrus nattereri (red-bellied piranha) genome, fPygNat1, primary haplotype.</title>
        <authorList>
            <person name="Myers G."/>
            <person name="Meyer A."/>
            <person name="Karagic N."/>
            <person name="Pippel M."/>
            <person name="Winkler S."/>
            <person name="Tracey A."/>
            <person name="Wood J."/>
            <person name="Formenti G."/>
            <person name="Howe K."/>
            <person name="Fedrigo O."/>
            <person name="Jarvis E.D."/>
        </authorList>
    </citation>
    <scope>NUCLEOTIDE SEQUENCE [LARGE SCALE GENOMIC DNA]</scope>
</reference>
<sequence>MQARLGVEMLAVLVVVSLAASGGEGLTKCELRQELNVGLPATVLDRIKNEMAKIVCNVELITAFNTSAVTNITIHEKQHGSRPARSAPRMGSEESSEEVPRKPRPGFGSSTIRPTTSSQGNASATGRARVARHATSARGSNSEESHENDTAHPQSTGRGHDRRRVRSPHGSSEESNEESSQESVQESSQESSEESSEDDIMHYFAHIIPPTGSQSSDSLPRRGQRHARAARRSNSGESNDPEEWTLYGLFQLPGPVACNSGSGFSLNLCNMTCNSEYIWKIPPQSALEFSPCCFIISDIAQIFSSSTNLLTFNSYIYKFSVQIVIYFSYMDYLTKMRVNLMRSSLAEFPL</sequence>
<dbReference type="Ensembl" id="ENSPNAT00000036526.2">
    <property type="protein sequence ID" value="ENSPNAP00000012455.2"/>
    <property type="gene ID" value="ENSPNAG00000005184.2"/>
</dbReference>
<feature type="compositionally biased region" description="Polar residues" evidence="1">
    <location>
        <begin position="108"/>
        <end position="124"/>
    </location>
</feature>
<dbReference type="Proteomes" id="UP001501920">
    <property type="component" value="Chromosome 12"/>
</dbReference>
<evidence type="ECO:0000256" key="1">
    <source>
        <dbReference type="SAM" id="MobiDB-lite"/>
    </source>
</evidence>
<evidence type="ECO:0000313" key="4">
    <source>
        <dbReference type="Proteomes" id="UP001501920"/>
    </source>
</evidence>
<feature type="region of interest" description="Disordered" evidence="1">
    <location>
        <begin position="74"/>
        <end position="240"/>
    </location>
</feature>
<name>A0A3B4CM89_PYGNA</name>
<feature type="signal peptide" evidence="2">
    <location>
        <begin position="1"/>
        <end position="25"/>
    </location>
</feature>
<dbReference type="OMA" id="KSHAWMK"/>
<keyword evidence="2" id="KW-0732">Signal</keyword>
<organism evidence="3 4">
    <name type="scientific">Pygocentrus nattereri</name>
    <name type="common">Red-bellied piranha</name>
    <dbReference type="NCBI Taxonomy" id="42514"/>
    <lineage>
        <taxon>Eukaryota</taxon>
        <taxon>Metazoa</taxon>
        <taxon>Chordata</taxon>
        <taxon>Craniata</taxon>
        <taxon>Vertebrata</taxon>
        <taxon>Euteleostomi</taxon>
        <taxon>Actinopterygii</taxon>
        <taxon>Neopterygii</taxon>
        <taxon>Teleostei</taxon>
        <taxon>Ostariophysi</taxon>
        <taxon>Characiformes</taxon>
        <taxon>Characoidei</taxon>
        <taxon>Pygocentrus</taxon>
    </lineage>
</organism>
<dbReference type="AlphaFoldDB" id="A0A3B4CM89"/>
<evidence type="ECO:0000313" key="3">
    <source>
        <dbReference type="Ensembl" id="ENSPNAP00000012455.2"/>
    </source>
</evidence>
<feature type="compositionally biased region" description="Basic residues" evidence="1">
    <location>
        <begin position="222"/>
        <end position="231"/>
    </location>
</feature>
<dbReference type="SUPFAM" id="SSF53955">
    <property type="entry name" value="Lysozyme-like"/>
    <property type="match status" value="1"/>
</dbReference>
<keyword evidence="4" id="KW-1185">Reference proteome</keyword>
<feature type="compositionally biased region" description="Low complexity" evidence="1">
    <location>
        <begin position="181"/>
        <end position="190"/>
    </location>
</feature>
<evidence type="ECO:0000256" key="2">
    <source>
        <dbReference type="SAM" id="SignalP"/>
    </source>
</evidence>
<accession>A0A3B4CM89</accession>
<protein>
    <submittedName>
        <fullName evidence="3">Uncharacterized protein</fullName>
    </submittedName>
</protein>
<feature type="compositionally biased region" description="Basic and acidic residues" evidence="1">
    <location>
        <begin position="141"/>
        <end position="150"/>
    </location>
</feature>
<dbReference type="Gene3D" id="1.10.530.10">
    <property type="match status" value="1"/>
</dbReference>
<reference evidence="3" key="3">
    <citation type="submission" date="2025-09" db="UniProtKB">
        <authorList>
            <consortium name="Ensembl"/>
        </authorList>
    </citation>
    <scope>IDENTIFICATION</scope>
</reference>
<reference evidence="3" key="2">
    <citation type="submission" date="2025-08" db="UniProtKB">
        <authorList>
            <consortium name="Ensembl"/>
        </authorList>
    </citation>
    <scope>IDENTIFICATION</scope>
</reference>